<dbReference type="Pfam" id="PF07963">
    <property type="entry name" value="N_methyl"/>
    <property type="match status" value="1"/>
</dbReference>
<organism evidence="2">
    <name type="scientific">marine metagenome</name>
    <dbReference type="NCBI Taxonomy" id="408172"/>
    <lineage>
        <taxon>unclassified sequences</taxon>
        <taxon>metagenomes</taxon>
        <taxon>ecological metagenomes</taxon>
    </lineage>
</organism>
<proteinExistence type="predicted"/>
<evidence type="ECO:0000313" key="2">
    <source>
        <dbReference type="EMBL" id="SVC65021.1"/>
    </source>
</evidence>
<keyword evidence="1" id="KW-0812">Transmembrane</keyword>
<evidence type="ECO:0000256" key="1">
    <source>
        <dbReference type="SAM" id="Phobius"/>
    </source>
</evidence>
<accession>A0A382NZL7</accession>
<gene>
    <name evidence="2" type="ORF">METZ01_LOCUS317875</name>
</gene>
<feature type="non-terminal residue" evidence="2">
    <location>
        <position position="169"/>
    </location>
</feature>
<evidence type="ECO:0008006" key="3">
    <source>
        <dbReference type="Google" id="ProtNLM"/>
    </source>
</evidence>
<dbReference type="EMBL" id="UINC01102984">
    <property type="protein sequence ID" value="SVC65021.1"/>
    <property type="molecule type" value="Genomic_DNA"/>
</dbReference>
<sequence>MTSYSNTMLMITSKNKNRSLDKDSQRGFTLIELVFVIAMLGILIPITSSLVIDSYNYYSNILNINNLSLSADNALRSVTNDIRKMDQIRDADDDDLHFTLADGEERYYRFDSESETFQVCKESCDDDANFGVLASNVNIAESSFKFYTELIEVENDIDPGGFEYPMSPT</sequence>
<name>A0A382NZL7_9ZZZZ</name>
<dbReference type="AlphaFoldDB" id="A0A382NZL7"/>
<dbReference type="NCBIfam" id="TIGR02532">
    <property type="entry name" value="IV_pilin_GFxxxE"/>
    <property type="match status" value="1"/>
</dbReference>
<reference evidence="2" key="1">
    <citation type="submission" date="2018-05" db="EMBL/GenBank/DDBJ databases">
        <authorList>
            <person name="Lanie J.A."/>
            <person name="Ng W.-L."/>
            <person name="Kazmierczak K.M."/>
            <person name="Andrzejewski T.M."/>
            <person name="Davidsen T.M."/>
            <person name="Wayne K.J."/>
            <person name="Tettelin H."/>
            <person name="Glass J.I."/>
            <person name="Rusch D."/>
            <person name="Podicherti R."/>
            <person name="Tsui H.-C.T."/>
            <person name="Winkler M.E."/>
        </authorList>
    </citation>
    <scope>NUCLEOTIDE SEQUENCE</scope>
</reference>
<keyword evidence="1" id="KW-0472">Membrane</keyword>
<keyword evidence="1" id="KW-1133">Transmembrane helix</keyword>
<feature type="transmembrane region" description="Helical" evidence="1">
    <location>
        <begin position="28"/>
        <end position="52"/>
    </location>
</feature>
<protein>
    <recommendedName>
        <fullName evidence="3">General secretion pathway GspH domain-containing protein</fullName>
    </recommendedName>
</protein>
<dbReference type="InterPro" id="IPR012902">
    <property type="entry name" value="N_methyl_site"/>
</dbReference>